<accession>A0A022QS76</accession>
<keyword evidence="1" id="KW-1133">Transmembrane helix</keyword>
<evidence type="ECO:0000313" key="3">
    <source>
        <dbReference type="Proteomes" id="UP000030748"/>
    </source>
</evidence>
<dbReference type="PhylomeDB" id="A0A022QS76"/>
<dbReference type="PANTHER" id="PTHR31170">
    <property type="entry name" value="BNAC04G53230D PROTEIN"/>
    <property type="match status" value="1"/>
</dbReference>
<feature type="transmembrane region" description="Helical" evidence="1">
    <location>
        <begin position="354"/>
        <end position="375"/>
    </location>
</feature>
<dbReference type="eggNOG" id="ENOG502SHWE">
    <property type="taxonomic scope" value="Eukaryota"/>
</dbReference>
<dbReference type="STRING" id="4155.A0A022QS76"/>
<dbReference type="Proteomes" id="UP000030748">
    <property type="component" value="Unassembled WGS sequence"/>
</dbReference>
<proteinExistence type="predicted"/>
<dbReference type="AlphaFoldDB" id="A0A022QS76"/>
<evidence type="ECO:0000256" key="1">
    <source>
        <dbReference type="SAM" id="Phobius"/>
    </source>
</evidence>
<gene>
    <name evidence="2" type="ORF">MIMGU_mgv1a008205mg</name>
</gene>
<sequence>MHIYDPMVLSIGPYHHGRSSGFQETEQLKEKIVDLTLNSNDKDLFRRKILERIDEVRYFCGGISTHEFDDDALAQMMLRDACCVLHIIKFDVKEVDLLVLRLGRTTVVSMLRDFLMLENQIPFWIIKLLIDLAIEDGDTLLCTFLSDSNFADYRLTEVPWKEGEEPLHLIEAHRITLVKEEIGADSRSQNIDRQNNYSRRVAFKIQSSPRHSVTELKTKGIHFSPSSNCLKDIRELCLPILHVTSNSKVFFSNTIAFEMSSESNTDYAVASYITFMKTLIENTEDVSELKKKGILFSTLANDNELVQMFKEIDGLDDYGSTALLDVQMKINKHCSIKTNTWMTELIYKYFRSPWTVIALFVATFLVVLTILQTYYTMRPPK</sequence>
<keyword evidence="1" id="KW-0472">Membrane</keyword>
<dbReference type="EMBL" id="KI631268">
    <property type="protein sequence ID" value="EYU29350.1"/>
    <property type="molecule type" value="Genomic_DNA"/>
</dbReference>
<evidence type="ECO:0000313" key="2">
    <source>
        <dbReference type="EMBL" id="EYU29350.1"/>
    </source>
</evidence>
<protein>
    <submittedName>
        <fullName evidence="2">Uncharacterized protein</fullName>
    </submittedName>
</protein>
<keyword evidence="1" id="KW-0812">Transmembrane</keyword>
<reference evidence="2 3" key="1">
    <citation type="journal article" date="2013" name="Proc. Natl. Acad. Sci. U.S.A.">
        <title>Fine-scale variation in meiotic recombination in Mimulus inferred from population shotgun sequencing.</title>
        <authorList>
            <person name="Hellsten U."/>
            <person name="Wright K.M."/>
            <person name="Jenkins J."/>
            <person name="Shu S."/>
            <person name="Yuan Y."/>
            <person name="Wessler S.R."/>
            <person name="Schmutz J."/>
            <person name="Willis J.H."/>
            <person name="Rokhsar D.S."/>
        </authorList>
    </citation>
    <scope>NUCLEOTIDE SEQUENCE [LARGE SCALE GENOMIC DNA]</scope>
    <source>
        <strain evidence="3">cv. DUN x IM62</strain>
    </source>
</reference>
<dbReference type="InterPro" id="IPR004158">
    <property type="entry name" value="DUF247_pln"/>
</dbReference>
<keyword evidence="3" id="KW-1185">Reference proteome</keyword>
<organism evidence="2 3">
    <name type="scientific">Erythranthe guttata</name>
    <name type="common">Yellow monkey flower</name>
    <name type="synonym">Mimulus guttatus</name>
    <dbReference type="NCBI Taxonomy" id="4155"/>
    <lineage>
        <taxon>Eukaryota</taxon>
        <taxon>Viridiplantae</taxon>
        <taxon>Streptophyta</taxon>
        <taxon>Embryophyta</taxon>
        <taxon>Tracheophyta</taxon>
        <taxon>Spermatophyta</taxon>
        <taxon>Magnoliopsida</taxon>
        <taxon>eudicotyledons</taxon>
        <taxon>Gunneridae</taxon>
        <taxon>Pentapetalae</taxon>
        <taxon>asterids</taxon>
        <taxon>lamiids</taxon>
        <taxon>Lamiales</taxon>
        <taxon>Phrymaceae</taxon>
        <taxon>Erythranthe</taxon>
    </lineage>
</organism>
<dbReference type="PANTHER" id="PTHR31170:SF25">
    <property type="entry name" value="BNAA09G04570D PROTEIN"/>
    <property type="match status" value="1"/>
</dbReference>
<name>A0A022QS76_ERYGU</name>
<dbReference type="Pfam" id="PF03140">
    <property type="entry name" value="DUF247"/>
    <property type="match status" value="1"/>
</dbReference>